<dbReference type="GO" id="GO:0003677">
    <property type="term" value="F:DNA binding"/>
    <property type="evidence" value="ECO:0007669"/>
    <property type="project" value="InterPro"/>
</dbReference>
<dbReference type="Proteomes" id="UP000034696">
    <property type="component" value="Unassembled WGS sequence"/>
</dbReference>
<proteinExistence type="predicted"/>
<protein>
    <submittedName>
        <fullName evidence="2">Binding domain protein, excisionase family protein</fullName>
    </submittedName>
</protein>
<dbReference type="NCBIfam" id="TIGR01764">
    <property type="entry name" value="excise"/>
    <property type="match status" value="1"/>
</dbReference>
<gene>
    <name evidence="2" type="ORF">UX06_C0012G0007</name>
</gene>
<name>A0A0G1M9B6_9BACT</name>
<accession>A0A0G1M9B6</accession>
<evidence type="ECO:0000313" key="3">
    <source>
        <dbReference type="Proteomes" id="UP000034696"/>
    </source>
</evidence>
<dbReference type="InterPro" id="IPR010093">
    <property type="entry name" value="SinI_DNA-bd"/>
</dbReference>
<dbReference type="InterPro" id="IPR041657">
    <property type="entry name" value="HTH_17"/>
</dbReference>
<comment type="caution">
    <text evidence="2">The sequence shown here is derived from an EMBL/GenBank/DDBJ whole genome shotgun (WGS) entry which is preliminary data.</text>
</comment>
<dbReference type="EMBL" id="LCKT01000012">
    <property type="protein sequence ID" value="KKU04652.1"/>
    <property type="molecule type" value="Genomic_DNA"/>
</dbReference>
<feature type="domain" description="Helix-turn-helix" evidence="1">
    <location>
        <begin position="86"/>
        <end position="129"/>
    </location>
</feature>
<organism evidence="2 3">
    <name type="scientific">Candidatus Giovannonibacteria bacterium GW2011_GWA2_45_21</name>
    <dbReference type="NCBI Taxonomy" id="1618649"/>
    <lineage>
        <taxon>Bacteria</taxon>
        <taxon>Candidatus Giovannoniibacteriota</taxon>
    </lineage>
</organism>
<dbReference type="AlphaFoldDB" id="A0A0G1M9B6"/>
<reference evidence="2 3" key="1">
    <citation type="journal article" date="2015" name="Nature">
        <title>rRNA introns, odd ribosomes, and small enigmatic genomes across a large radiation of phyla.</title>
        <authorList>
            <person name="Brown C.T."/>
            <person name="Hug L.A."/>
            <person name="Thomas B.C."/>
            <person name="Sharon I."/>
            <person name="Castelle C.J."/>
            <person name="Singh A."/>
            <person name="Wilkins M.J."/>
            <person name="Williams K.H."/>
            <person name="Banfield J.F."/>
        </authorList>
    </citation>
    <scope>NUCLEOTIDE SEQUENCE [LARGE SCALE GENOMIC DNA]</scope>
</reference>
<evidence type="ECO:0000259" key="1">
    <source>
        <dbReference type="Pfam" id="PF12728"/>
    </source>
</evidence>
<evidence type="ECO:0000313" key="2">
    <source>
        <dbReference type="EMBL" id="KKU04652.1"/>
    </source>
</evidence>
<dbReference type="Pfam" id="PF12728">
    <property type="entry name" value="HTH_17"/>
    <property type="match status" value="2"/>
</dbReference>
<sequence length="143" mass="16546">MEKFLTVEQVSGQTGISKRTIYRRMSDFGGFKVGGQWRFREKTLQERFEHNEGDNEIRSNVSKRSKIKPNRITILRQPEPLPDEILTPSEVASLLKMHLKTVYKMAENKTIPGTKLGRSWRFSRQAILDRIVVDNGKPEKAES</sequence>
<feature type="domain" description="Helix-turn-helix" evidence="1">
    <location>
        <begin position="4"/>
        <end position="49"/>
    </location>
</feature>